<comment type="caution">
    <text evidence="1">The sequence shown here is derived from an EMBL/GenBank/DDBJ whole genome shotgun (WGS) entry which is preliminary data.</text>
</comment>
<proteinExistence type="predicted"/>
<reference evidence="1" key="1">
    <citation type="submission" date="2023-04" db="EMBL/GenBank/DDBJ databases">
        <title>The environmental microbiomes in feedlot watering bowls are a reservoir of florfenicol resistance for bovine respiratory disease pathogens.</title>
        <authorList>
            <person name="Kos D.W."/>
            <person name="Ruzzini A.C."/>
            <person name="Schreiner B."/>
            <person name="Jelinski M.D."/>
        </authorList>
    </citation>
    <scope>NUCLEOTIDE SEQUENCE</scope>
    <source>
        <strain evidence="1">WB3</strain>
    </source>
</reference>
<dbReference type="AlphaFoldDB" id="A0AAW6UTR5"/>
<evidence type="ECO:0000313" key="1">
    <source>
        <dbReference type="EMBL" id="MDK1683488.1"/>
    </source>
</evidence>
<sequence>MDADDQARLDAFKRDLYRDIANRKRLFEAETGLAIKDIDLSFVNISTVDRPVDYLLNEIIVTVSDPDECIEVG</sequence>
<organism evidence="1 2">
    <name type="scientific">Acinetobacter terrestris</name>
    <dbReference type="NCBI Taxonomy" id="2529843"/>
    <lineage>
        <taxon>Bacteria</taxon>
        <taxon>Pseudomonadati</taxon>
        <taxon>Pseudomonadota</taxon>
        <taxon>Gammaproteobacteria</taxon>
        <taxon>Moraxellales</taxon>
        <taxon>Moraxellaceae</taxon>
        <taxon>Acinetobacter</taxon>
        <taxon>Acinetobacter Taxon 24</taxon>
    </lineage>
</organism>
<gene>
    <name evidence="1" type="ORF">QOR41_06480</name>
</gene>
<dbReference type="EMBL" id="JASKNE010000001">
    <property type="protein sequence ID" value="MDK1683488.1"/>
    <property type="molecule type" value="Genomic_DNA"/>
</dbReference>
<accession>A0AAW6UTR5</accession>
<dbReference type="Proteomes" id="UP001241935">
    <property type="component" value="Unassembled WGS sequence"/>
</dbReference>
<dbReference type="RefSeq" id="WP_284066741.1">
    <property type="nucleotide sequence ID" value="NZ_JASKNE010000001.1"/>
</dbReference>
<name>A0AAW6UTR5_9GAMM</name>
<evidence type="ECO:0000313" key="2">
    <source>
        <dbReference type="Proteomes" id="UP001241935"/>
    </source>
</evidence>
<protein>
    <submittedName>
        <fullName evidence="1">Uncharacterized protein</fullName>
    </submittedName>
</protein>